<dbReference type="Gene3D" id="3.90.190.10">
    <property type="entry name" value="Protein tyrosine phosphatase superfamily"/>
    <property type="match status" value="1"/>
</dbReference>
<evidence type="ECO:0000259" key="6">
    <source>
        <dbReference type="PROSITE" id="PS50056"/>
    </source>
</evidence>
<dbReference type="Pfam" id="PF00581">
    <property type="entry name" value="Rhodanese"/>
    <property type="match status" value="1"/>
</dbReference>
<dbReference type="Gene3D" id="3.40.250.10">
    <property type="entry name" value="Rhodanese-like domain"/>
    <property type="match status" value="1"/>
</dbReference>
<accession>A0AAD9L224</accession>
<dbReference type="GO" id="GO:0043409">
    <property type="term" value="P:negative regulation of MAPK cascade"/>
    <property type="evidence" value="ECO:0007669"/>
    <property type="project" value="TreeGrafter"/>
</dbReference>
<dbReference type="SMART" id="SM00195">
    <property type="entry name" value="DSPc"/>
    <property type="match status" value="1"/>
</dbReference>
<keyword evidence="9" id="KW-1185">Reference proteome</keyword>
<dbReference type="InterPro" id="IPR000387">
    <property type="entry name" value="Tyr_Pase_dom"/>
</dbReference>
<evidence type="ECO:0000259" key="5">
    <source>
        <dbReference type="PROSITE" id="PS50054"/>
    </source>
</evidence>
<evidence type="ECO:0000313" key="8">
    <source>
        <dbReference type="EMBL" id="KAK2181550.1"/>
    </source>
</evidence>
<reference evidence="8" key="1">
    <citation type="journal article" date="2023" name="Mol. Biol. Evol.">
        <title>Third-Generation Sequencing Reveals the Adaptive Role of the Epigenome in Three Deep-Sea Polychaetes.</title>
        <authorList>
            <person name="Perez M."/>
            <person name="Aroh O."/>
            <person name="Sun Y."/>
            <person name="Lan Y."/>
            <person name="Juniper S.K."/>
            <person name="Young C.R."/>
            <person name="Angers B."/>
            <person name="Qian P.Y."/>
        </authorList>
    </citation>
    <scope>NUCLEOTIDE SEQUENCE</scope>
    <source>
        <strain evidence="8">R07B-5</strain>
    </source>
</reference>
<dbReference type="PANTHER" id="PTHR10159:SF530">
    <property type="entry name" value="DUAL SPECIFICITY PROTEIN PHOSPHATASE DDB_G0271350-RELATED"/>
    <property type="match status" value="1"/>
</dbReference>
<dbReference type="EMBL" id="JAODUO010000392">
    <property type="protein sequence ID" value="KAK2181550.1"/>
    <property type="molecule type" value="Genomic_DNA"/>
</dbReference>
<feature type="domain" description="Tyrosine specific protein phosphatases" evidence="6">
    <location>
        <begin position="264"/>
        <end position="318"/>
    </location>
</feature>
<dbReference type="SUPFAM" id="SSF52821">
    <property type="entry name" value="Rhodanese/Cell cycle control phosphatase"/>
    <property type="match status" value="1"/>
</dbReference>
<dbReference type="GO" id="GO:0017017">
    <property type="term" value="F:MAP kinase tyrosine/serine/threonine phosphatase activity"/>
    <property type="evidence" value="ECO:0007669"/>
    <property type="project" value="InterPro"/>
</dbReference>
<dbReference type="Pfam" id="PF00782">
    <property type="entry name" value="DSPc"/>
    <property type="match status" value="1"/>
</dbReference>
<keyword evidence="3" id="KW-0378">Hydrolase</keyword>
<dbReference type="PROSITE" id="PS50206">
    <property type="entry name" value="RHODANESE_3"/>
    <property type="match status" value="1"/>
</dbReference>
<evidence type="ECO:0000313" key="9">
    <source>
        <dbReference type="Proteomes" id="UP001209878"/>
    </source>
</evidence>
<dbReference type="InterPro" id="IPR001763">
    <property type="entry name" value="Rhodanese-like_dom"/>
</dbReference>
<dbReference type="InterPro" id="IPR016130">
    <property type="entry name" value="Tyr_Pase_AS"/>
</dbReference>
<dbReference type="CDD" id="cd01446">
    <property type="entry name" value="DSP_MapKP"/>
    <property type="match status" value="1"/>
</dbReference>
<dbReference type="InterPro" id="IPR008343">
    <property type="entry name" value="MKP"/>
</dbReference>
<evidence type="ECO:0000259" key="7">
    <source>
        <dbReference type="PROSITE" id="PS50206"/>
    </source>
</evidence>
<dbReference type="InterPro" id="IPR036873">
    <property type="entry name" value="Rhodanese-like_dom_sf"/>
</dbReference>
<dbReference type="PROSITE" id="PS50054">
    <property type="entry name" value="TYR_PHOSPHATASE_DUAL"/>
    <property type="match status" value="1"/>
</dbReference>
<name>A0AAD9L224_RIDPI</name>
<dbReference type="SUPFAM" id="SSF52799">
    <property type="entry name" value="(Phosphotyrosine protein) phosphatases II"/>
    <property type="match status" value="1"/>
</dbReference>
<evidence type="ECO:0000256" key="2">
    <source>
        <dbReference type="ARBA" id="ARBA00013064"/>
    </source>
</evidence>
<dbReference type="AlphaFoldDB" id="A0AAD9L224"/>
<dbReference type="PRINTS" id="PR01764">
    <property type="entry name" value="MAPKPHPHTASE"/>
</dbReference>
<dbReference type="PROSITE" id="PS50056">
    <property type="entry name" value="TYR_PHOSPHATASE_2"/>
    <property type="match status" value="1"/>
</dbReference>
<dbReference type="InterPro" id="IPR000340">
    <property type="entry name" value="Dual-sp_phosphatase_cat-dom"/>
</dbReference>
<evidence type="ECO:0000256" key="4">
    <source>
        <dbReference type="ARBA" id="ARBA00022912"/>
    </source>
</evidence>
<dbReference type="EC" id="3.1.3.48" evidence="2"/>
<evidence type="ECO:0000256" key="3">
    <source>
        <dbReference type="ARBA" id="ARBA00022801"/>
    </source>
</evidence>
<evidence type="ECO:0000256" key="1">
    <source>
        <dbReference type="ARBA" id="ARBA00008601"/>
    </source>
</evidence>
<feature type="domain" description="Tyrosine-protein phosphatase" evidence="5">
    <location>
        <begin position="198"/>
        <end position="340"/>
    </location>
</feature>
<comment type="caution">
    <text evidence="8">The sequence shown here is derived from an EMBL/GenBank/DDBJ whole genome shotgun (WGS) entry which is preliminary data.</text>
</comment>
<dbReference type="Proteomes" id="UP001209878">
    <property type="component" value="Unassembled WGS sequence"/>
</dbReference>
<dbReference type="InterPro" id="IPR020422">
    <property type="entry name" value="TYR_PHOSPHATASE_DUAL_dom"/>
</dbReference>
<keyword evidence="4" id="KW-0904">Protein phosphatase</keyword>
<gene>
    <name evidence="8" type="ORF">NP493_393g02032</name>
</gene>
<dbReference type="SMART" id="SM00450">
    <property type="entry name" value="RHOD"/>
    <property type="match status" value="1"/>
</dbReference>
<dbReference type="PANTHER" id="PTHR10159">
    <property type="entry name" value="DUAL SPECIFICITY PROTEIN PHOSPHATASE"/>
    <property type="match status" value="1"/>
</dbReference>
<dbReference type="InterPro" id="IPR029021">
    <property type="entry name" value="Prot-tyrosine_phosphatase-like"/>
</dbReference>
<dbReference type="GO" id="GO:0005737">
    <property type="term" value="C:cytoplasm"/>
    <property type="evidence" value="ECO:0007669"/>
    <property type="project" value="TreeGrafter"/>
</dbReference>
<organism evidence="8 9">
    <name type="scientific">Ridgeia piscesae</name>
    <name type="common">Tubeworm</name>
    <dbReference type="NCBI Taxonomy" id="27915"/>
    <lineage>
        <taxon>Eukaryota</taxon>
        <taxon>Metazoa</taxon>
        <taxon>Spiralia</taxon>
        <taxon>Lophotrochozoa</taxon>
        <taxon>Annelida</taxon>
        <taxon>Polychaeta</taxon>
        <taxon>Sedentaria</taxon>
        <taxon>Canalipalpata</taxon>
        <taxon>Sabellida</taxon>
        <taxon>Siboglinidae</taxon>
        <taxon>Ridgeia</taxon>
    </lineage>
</organism>
<dbReference type="GO" id="GO:0005634">
    <property type="term" value="C:nucleus"/>
    <property type="evidence" value="ECO:0007669"/>
    <property type="project" value="TreeGrafter"/>
</dbReference>
<proteinExistence type="inferred from homology"/>
<protein>
    <recommendedName>
        <fullName evidence="2">protein-tyrosine-phosphatase</fullName>
        <ecNumber evidence="2">3.1.3.48</ecNumber>
    </recommendedName>
</protein>
<feature type="domain" description="Rhodanese" evidence="7">
    <location>
        <begin position="26"/>
        <end position="143"/>
    </location>
</feature>
<comment type="similarity">
    <text evidence="1">Belongs to the protein-tyrosine phosphatase family. Non-receptor class dual specificity subfamily.</text>
</comment>
<sequence length="391" mass="44150">MAVELEAEAITTEVIVNCTNWLETDMSEDILIIDCRPFMVYNAGHINSAQNAHCPPIIKRRSGGMLSLEHIIRCPHTRAKLITGEFRAIVVYDENTRHLSDLSENDNMKLVLKSLQEDAGMQNVYYLVGGYTYFEKQFPHLCDVHLFSMLPPAMTSFVELTQLDPTDPSLISLPAHPHHRTQLTCDTVKYHPSDDQGEPVEMLPWLFLGNAFHATQETSLRNLNISALLNVCSSLDRPPNNSPFVYKKIPIDDNSTADVMQWFPDAIQYIERVREGQGKVLVHCEAGISRSATICIAYLMCYKRWTLEFAYDFVKSRRNLIAPNLNFMQQLHQFETQLFGPSVEPPLSCVSVEEFHLPLTPCSTQACVFQFDSPHTGSPTAPYASPLISPS</sequence>
<dbReference type="GO" id="GO:0004725">
    <property type="term" value="F:protein tyrosine phosphatase activity"/>
    <property type="evidence" value="ECO:0007669"/>
    <property type="project" value="UniProtKB-EC"/>
</dbReference>
<dbReference type="PROSITE" id="PS00383">
    <property type="entry name" value="TYR_PHOSPHATASE_1"/>
    <property type="match status" value="1"/>
</dbReference>